<organism evidence="2 5">
    <name type="scientific">Natrarchaeobaculum sulfurireducens</name>
    <dbReference type="NCBI Taxonomy" id="2044521"/>
    <lineage>
        <taxon>Archaea</taxon>
        <taxon>Methanobacteriati</taxon>
        <taxon>Methanobacteriota</taxon>
        <taxon>Stenosarchaea group</taxon>
        <taxon>Halobacteria</taxon>
        <taxon>Halobacteriales</taxon>
        <taxon>Natrialbaceae</taxon>
        <taxon>Natrarchaeobaculum</taxon>
    </lineage>
</organism>
<dbReference type="AlphaFoldDB" id="A0A346PJT0"/>
<keyword evidence="4" id="KW-1185">Reference proteome</keyword>
<dbReference type="EMBL" id="CP024047">
    <property type="protein sequence ID" value="AXR79775.1"/>
    <property type="molecule type" value="Genomic_DNA"/>
</dbReference>
<protein>
    <submittedName>
        <fullName evidence="2">Uncharacterized protein</fullName>
    </submittedName>
</protein>
<dbReference type="EMBL" id="CP027033">
    <property type="protein sequence ID" value="AXR83512.1"/>
    <property type="molecule type" value="Genomic_DNA"/>
</dbReference>
<gene>
    <name evidence="2" type="ORF">AArc1_3483</name>
    <name evidence="3" type="ORF">AArcMg_3539</name>
</gene>
<sequence length="91" mass="9385">MLRACSSARRTRALPAAGSTARGDPVTGRARAVVSTLRLAALALVIVGFTGWVVDHGGEPVLESPYTLAFGLGVACALASIYLGIFLANRD</sequence>
<accession>A0A346PVG7</accession>
<name>A0A346PJT0_9EURY</name>
<evidence type="ECO:0000256" key="1">
    <source>
        <dbReference type="SAM" id="Phobius"/>
    </source>
</evidence>
<evidence type="ECO:0000313" key="4">
    <source>
        <dbReference type="Proteomes" id="UP000258613"/>
    </source>
</evidence>
<reference evidence="4" key="2">
    <citation type="submission" date="2018-02" db="EMBL/GenBank/DDBJ databases">
        <title>Phenotypic and genomic properties of facultatively anaerobic sulfur-reducing natronoarchaea from hypersaline soda lakes.</title>
        <authorList>
            <person name="Sorokin D.Y."/>
            <person name="Kublanov I.V."/>
            <person name="Roman P."/>
            <person name="Sinninghe Damste J.S."/>
            <person name="Golyshin P.N."/>
            <person name="Rojo D."/>
            <person name="Ciordia S."/>
            <person name="Mena M.D.C."/>
            <person name="Ferrer M."/>
            <person name="Messina E."/>
            <person name="Smedile F."/>
            <person name="La Spada G."/>
            <person name="La Cono V."/>
            <person name="Yakimov M.M."/>
        </authorList>
    </citation>
    <scope>NUCLEOTIDE SEQUENCE [LARGE SCALE GENOMIC DNA]</scope>
    <source>
        <strain evidence="4">AArc-Mg</strain>
    </source>
</reference>
<accession>A0A346PJT0</accession>
<evidence type="ECO:0000313" key="2">
    <source>
        <dbReference type="EMBL" id="AXR79775.1"/>
    </source>
</evidence>
<proteinExistence type="predicted"/>
<keyword evidence="1" id="KW-0812">Transmembrane</keyword>
<keyword evidence="1" id="KW-1133">Transmembrane helix</keyword>
<reference evidence="5" key="1">
    <citation type="submission" date="2017-10" db="EMBL/GenBank/DDBJ databases">
        <title>Phenotypic and genomic properties of facultatively anaerobic sulfur-reducing natronoarchaea from hypersaline soda lakes.</title>
        <authorList>
            <person name="Sorokin D.Y."/>
            <person name="Kublanov I.V."/>
            <person name="Roman P."/>
            <person name="Sinninghe Damste J.S."/>
            <person name="Golyshin P.N."/>
            <person name="Rojo D."/>
            <person name="Ciordia S."/>
            <person name="Mena Md.C."/>
            <person name="Ferrer M."/>
            <person name="Messina E."/>
            <person name="Smedile F."/>
            <person name="La Spada G."/>
            <person name="La Cono V."/>
            <person name="Yakimov M.M."/>
        </authorList>
    </citation>
    <scope>NUCLEOTIDE SEQUENCE [LARGE SCALE GENOMIC DNA]</scope>
    <source>
        <strain evidence="5">AArc1</strain>
    </source>
</reference>
<dbReference type="KEGG" id="nag:AArcMg_3539"/>
<dbReference type="KEGG" id="nan:AArc1_3483"/>
<evidence type="ECO:0000313" key="3">
    <source>
        <dbReference type="EMBL" id="AXR83512.1"/>
    </source>
</evidence>
<dbReference type="Proteomes" id="UP000258613">
    <property type="component" value="Chromosome"/>
</dbReference>
<keyword evidence="1" id="KW-0472">Membrane</keyword>
<dbReference type="Proteomes" id="UP000258707">
    <property type="component" value="Chromosome"/>
</dbReference>
<feature type="transmembrane region" description="Helical" evidence="1">
    <location>
        <begin position="32"/>
        <end position="54"/>
    </location>
</feature>
<evidence type="ECO:0000313" key="5">
    <source>
        <dbReference type="Proteomes" id="UP000258707"/>
    </source>
</evidence>
<reference evidence="2" key="3">
    <citation type="journal article" date="2019" name="Int. J. Syst. Evol. Microbiol.">
        <title>Natronolimnobius sulfurireducens sp. nov. and Halalkaliarchaeum desulfuricum gen. nov., sp. nov., the first sulfur-respiring alkaliphilic haloarchaea from hypersaline alkaline lakes.</title>
        <authorList>
            <person name="Sorokin D.Y."/>
            <person name="Yakimov M."/>
            <person name="Messina E."/>
            <person name="Merkel A.Y."/>
            <person name="Bale N.J."/>
            <person name="Sinninghe Damste J.S."/>
        </authorList>
    </citation>
    <scope>NUCLEOTIDE SEQUENCE</scope>
    <source>
        <strain evidence="3">AArc-Mg</strain>
        <strain evidence="2">AArc1</strain>
    </source>
</reference>
<feature type="transmembrane region" description="Helical" evidence="1">
    <location>
        <begin position="66"/>
        <end position="88"/>
    </location>
</feature>